<evidence type="ECO:0000256" key="1">
    <source>
        <dbReference type="SAM" id="Phobius"/>
    </source>
</evidence>
<proteinExistence type="predicted"/>
<dbReference type="InterPro" id="IPR019277">
    <property type="entry name" value="DUF2304"/>
</dbReference>
<keyword evidence="1" id="KW-0472">Membrane</keyword>
<protein>
    <submittedName>
        <fullName evidence="2">DUF2304 domain-containing protein</fullName>
    </submittedName>
</protein>
<feature type="transmembrane region" description="Helical" evidence="1">
    <location>
        <begin position="23"/>
        <end position="43"/>
    </location>
</feature>
<feature type="transmembrane region" description="Helical" evidence="1">
    <location>
        <begin position="55"/>
        <end position="76"/>
    </location>
</feature>
<keyword evidence="1" id="KW-1133">Transmembrane helix</keyword>
<organism evidence="2 3">
    <name type="scientific">Nocardioides iriomotensis</name>
    <dbReference type="NCBI Taxonomy" id="715784"/>
    <lineage>
        <taxon>Bacteria</taxon>
        <taxon>Bacillati</taxon>
        <taxon>Actinomycetota</taxon>
        <taxon>Actinomycetes</taxon>
        <taxon>Propionibacteriales</taxon>
        <taxon>Nocardioidaceae</taxon>
        <taxon>Nocardioides</taxon>
    </lineage>
</organism>
<sequence>MARARGDPRCRAPRVARTSRMRANLILGLIGSVFTLVLLFELLRRKHLREKYAVLWVAVSLLTLAVAAFPQTIYFLSDLIGVEVPVNLLFFVASMLLLGISVHHSYELGRLEDRTRALAEEVALLRLGLEHPETNREATLQADDWSVSDHQDR</sequence>
<dbReference type="Pfam" id="PF10066">
    <property type="entry name" value="DUF2304"/>
    <property type="match status" value="1"/>
</dbReference>
<keyword evidence="3" id="KW-1185">Reference proteome</keyword>
<dbReference type="AlphaFoldDB" id="A0A4Q5IUN9"/>
<evidence type="ECO:0000313" key="2">
    <source>
        <dbReference type="EMBL" id="RYU09602.1"/>
    </source>
</evidence>
<dbReference type="Proteomes" id="UP000291189">
    <property type="component" value="Unassembled WGS sequence"/>
</dbReference>
<dbReference type="OrthoDB" id="3577584at2"/>
<evidence type="ECO:0000313" key="3">
    <source>
        <dbReference type="Proteomes" id="UP000291189"/>
    </source>
</evidence>
<feature type="transmembrane region" description="Helical" evidence="1">
    <location>
        <begin position="88"/>
        <end position="106"/>
    </location>
</feature>
<gene>
    <name evidence="2" type="ORF">ETU37_21455</name>
</gene>
<accession>A0A4Q5IUN9</accession>
<reference evidence="2 3" key="1">
    <citation type="submission" date="2019-01" db="EMBL/GenBank/DDBJ databases">
        <title>Nocardioides guangzhouensis sp. nov., an actinobacterium isolated from soil.</title>
        <authorList>
            <person name="Fu Y."/>
            <person name="Cai Y."/>
            <person name="Lin Z."/>
            <person name="Chen P."/>
        </authorList>
    </citation>
    <scope>NUCLEOTIDE SEQUENCE [LARGE SCALE GENOMIC DNA]</scope>
    <source>
        <strain evidence="2 3">NBRC 105384</strain>
    </source>
</reference>
<dbReference type="EMBL" id="SDPU01000035">
    <property type="protein sequence ID" value="RYU09602.1"/>
    <property type="molecule type" value="Genomic_DNA"/>
</dbReference>
<comment type="caution">
    <text evidence="2">The sequence shown here is derived from an EMBL/GenBank/DDBJ whole genome shotgun (WGS) entry which is preliminary data.</text>
</comment>
<keyword evidence="1" id="KW-0812">Transmembrane</keyword>
<name>A0A4Q5IUN9_9ACTN</name>